<dbReference type="RefSeq" id="WP_022391824.1">
    <property type="nucleotide sequence ID" value="NZ_QRZF01000015.1"/>
</dbReference>
<protein>
    <submittedName>
        <fullName evidence="7">RNA polymerase sigma-70 factor</fullName>
    </submittedName>
</protein>
<name>A0A412XYY6_9BACE</name>
<dbReference type="Pfam" id="PF08281">
    <property type="entry name" value="Sigma70_r4_2"/>
    <property type="match status" value="1"/>
</dbReference>
<organism evidence="7 8">
    <name type="scientific">Bacteroides intestinalis</name>
    <dbReference type="NCBI Taxonomy" id="329854"/>
    <lineage>
        <taxon>Bacteria</taxon>
        <taxon>Pseudomonadati</taxon>
        <taxon>Bacteroidota</taxon>
        <taxon>Bacteroidia</taxon>
        <taxon>Bacteroidales</taxon>
        <taxon>Bacteroidaceae</taxon>
        <taxon>Bacteroides</taxon>
    </lineage>
</organism>
<gene>
    <name evidence="7" type="ORF">DWW10_18275</name>
</gene>
<proteinExistence type="inferred from homology"/>
<dbReference type="GO" id="GO:0006352">
    <property type="term" value="P:DNA-templated transcription initiation"/>
    <property type="evidence" value="ECO:0007669"/>
    <property type="project" value="InterPro"/>
</dbReference>
<dbReference type="Proteomes" id="UP000283850">
    <property type="component" value="Unassembled WGS sequence"/>
</dbReference>
<feature type="domain" description="RNA polymerase sigma-70 region 2" evidence="5">
    <location>
        <begin position="25"/>
        <end position="90"/>
    </location>
</feature>
<sequence>MATNDDILLLKLIKEGDEHAFKHLFDNYFTPLCRYINIYLDNFAEAEELALDIFTYLWENKEQVDIRLSFKAYLFQAARNRCFNALRDRKQTTTLDENLHETLQYKEYPTLEIEELNKLIQEAICTLPNRCREVFLKSRQEQMANQEIADDMNISVKTVEAQITKALKIIKKSLGEGYAYLF</sequence>
<dbReference type="InterPro" id="IPR014284">
    <property type="entry name" value="RNA_pol_sigma-70_dom"/>
</dbReference>
<comment type="similarity">
    <text evidence="1">Belongs to the sigma-70 factor family. ECF subfamily.</text>
</comment>
<dbReference type="NCBIfam" id="TIGR02985">
    <property type="entry name" value="Sig70_bacteroi1"/>
    <property type="match status" value="1"/>
</dbReference>
<dbReference type="PANTHER" id="PTHR43133">
    <property type="entry name" value="RNA POLYMERASE ECF-TYPE SIGMA FACTO"/>
    <property type="match status" value="1"/>
</dbReference>
<accession>A0A412XYY6</accession>
<dbReference type="AlphaFoldDB" id="A0A412XYY6"/>
<evidence type="ECO:0000313" key="7">
    <source>
        <dbReference type="EMBL" id="RGV50349.1"/>
    </source>
</evidence>
<evidence type="ECO:0000256" key="4">
    <source>
        <dbReference type="ARBA" id="ARBA00023163"/>
    </source>
</evidence>
<dbReference type="GO" id="GO:0003677">
    <property type="term" value="F:DNA binding"/>
    <property type="evidence" value="ECO:0007669"/>
    <property type="project" value="InterPro"/>
</dbReference>
<dbReference type="SUPFAM" id="SSF88659">
    <property type="entry name" value="Sigma3 and sigma4 domains of RNA polymerase sigma factors"/>
    <property type="match status" value="1"/>
</dbReference>
<evidence type="ECO:0000259" key="6">
    <source>
        <dbReference type="Pfam" id="PF08281"/>
    </source>
</evidence>
<keyword evidence="3" id="KW-0731">Sigma factor</keyword>
<evidence type="ECO:0000256" key="1">
    <source>
        <dbReference type="ARBA" id="ARBA00010641"/>
    </source>
</evidence>
<dbReference type="Gene3D" id="1.10.1740.10">
    <property type="match status" value="1"/>
</dbReference>
<dbReference type="GO" id="GO:0016987">
    <property type="term" value="F:sigma factor activity"/>
    <property type="evidence" value="ECO:0007669"/>
    <property type="project" value="UniProtKB-KW"/>
</dbReference>
<dbReference type="InterPro" id="IPR039425">
    <property type="entry name" value="RNA_pol_sigma-70-like"/>
</dbReference>
<comment type="caution">
    <text evidence="7">The sequence shown here is derived from an EMBL/GenBank/DDBJ whole genome shotgun (WGS) entry which is preliminary data.</text>
</comment>
<dbReference type="EMBL" id="QRZF01000015">
    <property type="protein sequence ID" value="RGV50349.1"/>
    <property type="molecule type" value="Genomic_DNA"/>
</dbReference>
<keyword evidence="2" id="KW-0805">Transcription regulation</keyword>
<dbReference type="InterPro" id="IPR013249">
    <property type="entry name" value="RNA_pol_sigma70_r4_t2"/>
</dbReference>
<dbReference type="SUPFAM" id="SSF88946">
    <property type="entry name" value="Sigma2 domain of RNA polymerase sigma factors"/>
    <property type="match status" value="1"/>
</dbReference>
<dbReference type="InterPro" id="IPR036388">
    <property type="entry name" value="WH-like_DNA-bd_sf"/>
</dbReference>
<dbReference type="InterPro" id="IPR013324">
    <property type="entry name" value="RNA_pol_sigma_r3/r4-like"/>
</dbReference>
<dbReference type="PANTHER" id="PTHR43133:SF46">
    <property type="entry name" value="RNA POLYMERASE SIGMA-70 FACTOR ECF SUBFAMILY"/>
    <property type="match status" value="1"/>
</dbReference>
<dbReference type="Gene3D" id="1.10.10.10">
    <property type="entry name" value="Winged helix-like DNA-binding domain superfamily/Winged helix DNA-binding domain"/>
    <property type="match status" value="1"/>
</dbReference>
<evidence type="ECO:0000256" key="3">
    <source>
        <dbReference type="ARBA" id="ARBA00023082"/>
    </source>
</evidence>
<dbReference type="NCBIfam" id="TIGR02937">
    <property type="entry name" value="sigma70-ECF"/>
    <property type="match status" value="1"/>
</dbReference>
<reference evidence="7 8" key="1">
    <citation type="submission" date="2018-08" db="EMBL/GenBank/DDBJ databases">
        <title>A genome reference for cultivated species of the human gut microbiota.</title>
        <authorList>
            <person name="Zou Y."/>
            <person name="Xue W."/>
            <person name="Luo G."/>
        </authorList>
    </citation>
    <scope>NUCLEOTIDE SEQUENCE [LARGE SCALE GENOMIC DNA]</scope>
    <source>
        <strain evidence="7 8">AF14-32</strain>
    </source>
</reference>
<evidence type="ECO:0000259" key="5">
    <source>
        <dbReference type="Pfam" id="PF04542"/>
    </source>
</evidence>
<evidence type="ECO:0000313" key="8">
    <source>
        <dbReference type="Proteomes" id="UP000283850"/>
    </source>
</evidence>
<dbReference type="InterPro" id="IPR013325">
    <property type="entry name" value="RNA_pol_sigma_r2"/>
</dbReference>
<dbReference type="InterPro" id="IPR007627">
    <property type="entry name" value="RNA_pol_sigma70_r2"/>
</dbReference>
<keyword evidence="4" id="KW-0804">Transcription</keyword>
<dbReference type="Pfam" id="PF04542">
    <property type="entry name" value="Sigma70_r2"/>
    <property type="match status" value="1"/>
</dbReference>
<feature type="domain" description="RNA polymerase sigma factor 70 region 4 type 2" evidence="6">
    <location>
        <begin position="119"/>
        <end position="168"/>
    </location>
</feature>
<evidence type="ECO:0000256" key="2">
    <source>
        <dbReference type="ARBA" id="ARBA00023015"/>
    </source>
</evidence>
<dbReference type="InterPro" id="IPR014327">
    <property type="entry name" value="RNA_pol_sigma70_bacteroid"/>
</dbReference>